<evidence type="ECO:0000256" key="1">
    <source>
        <dbReference type="SAM" id="SignalP"/>
    </source>
</evidence>
<evidence type="ECO:0000313" key="2">
    <source>
        <dbReference type="EnsemblMetazoa" id="AMEC023287-PA"/>
    </source>
</evidence>
<reference evidence="3" key="1">
    <citation type="submission" date="2014-01" db="EMBL/GenBank/DDBJ databases">
        <title>The Genome Sequence of Anopheles melas CM1001059_A (V2).</title>
        <authorList>
            <consortium name="The Broad Institute Genomics Platform"/>
            <person name="Neafsey D.E."/>
            <person name="Besansky N."/>
            <person name="Howell P."/>
            <person name="Walton C."/>
            <person name="Young S.K."/>
            <person name="Zeng Q."/>
            <person name="Gargeya S."/>
            <person name="Fitzgerald M."/>
            <person name="Haas B."/>
            <person name="Abouelleil A."/>
            <person name="Allen A.W."/>
            <person name="Alvarado L."/>
            <person name="Arachchi H.M."/>
            <person name="Berlin A.M."/>
            <person name="Chapman S.B."/>
            <person name="Gainer-Dewar J."/>
            <person name="Goldberg J."/>
            <person name="Griggs A."/>
            <person name="Gujja S."/>
            <person name="Hansen M."/>
            <person name="Howarth C."/>
            <person name="Imamovic A."/>
            <person name="Ireland A."/>
            <person name="Larimer J."/>
            <person name="McCowan C."/>
            <person name="Murphy C."/>
            <person name="Pearson M."/>
            <person name="Poon T.W."/>
            <person name="Priest M."/>
            <person name="Roberts A."/>
            <person name="Saif S."/>
            <person name="Shea T."/>
            <person name="Sisk P."/>
            <person name="Sykes S."/>
            <person name="Wortman J."/>
            <person name="Nusbaum C."/>
            <person name="Birren B."/>
        </authorList>
    </citation>
    <scope>NUCLEOTIDE SEQUENCE [LARGE SCALE GENOMIC DNA]</scope>
    <source>
        <strain evidence="3">CM1001059</strain>
    </source>
</reference>
<dbReference type="PANTHER" id="PTHR20898">
    <property type="entry name" value="DAEDALUS ON 3-RELATED-RELATED"/>
    <property type="match status" value="1"/>
</dbReference>
<feature type="chain" id="PRO_5012248610" evidence="1">
    <location>
        <begin position="20"/>
        <end position="152"/>
    </location>
</feature>
<dbReference type="InterPro" id="IPR010512">
    <property type="entry name" value="DUF1091"/>
</dbReference>
<organism evidence="2 3">
    <name type="scientific">Anopheles melas</name>
    <dbReference type="NCBI Taxonomy" id="34690"/>
    <lineage>
        <taxon>Eukaryota</taxon>
        <taxon>Metazoa</taxon>
        <taxon>Ecdysozoa</taxon>
        <taxon>Arthropoda</taxon>
        <taxon>Hexapoda</taxon>
        <taxon>Insecta</taxon>
        <taxon>Pterygota</taxon>
        <taxon>Neoptera</taxon>
        <taxon>Endopterygota</taxon>
        <taxon>Diptera</taxon>
        <taxon>Nematocera</taxon>
        <taxon>Culicoidea</taxon>
        <taxon>Culicidae</taxon>
        <taxon>Anophelinae</taxon>
        <taxon>Anopheles</taxon>
    </lineage>
</organism>
<dbReference type="Proteomes" id="UP000075902">
    <property type="component" value="Unassembled WGS sequence"/>
</dbReference>
<dbReference type="EnsemblMetazoa" id="AMEC023287-RA">
    <property type="protein sequence ID" value="AMEC023287-PA"/>
    <property type="gene ID" value="AMEC023287"/>
</dbReference>
<sequence length="152" mass="17435">MKATIVLFILTFNANCLRALDMRLIPVIDHIEVQSDQRFLNATVEVVEDRQWNRTYAHFGAMRAIKEFKVLLSYSVRAFDGVVQKVLLSRLVDGCKVYRKPPTDRLIKSYYDPVMKNSKESSCPYKAGQTMMLNVTPSMLPVPSFIPDIVLF</sequence>
<name>A0A2C9H4V1_9DIPT</name>
<dbReference type="PANTHER" id="PTHR20898:SF1">
    <property type="entry name" value="MD-2-RELATED LIPID-RECOGNITION DOMAIN-CONTAINING PROTEIN"/>
    <property type="match status" value="1"/>
</dbReference>
<keyword evidence="1" id="KW-0732">Signal</keyword>
<accession>A0A2C9H4V1</accession>
<protein>
    <submittedName>
        <fullName evidence="2">Uncharacterized protein</fullName>
    </submittedName>
</protein>
<evidence type="ECO:0000313" key="3">
    <source>
        <dbReference type="Proteomes" id="UP000075902"/>
    </source>
</evidence>
<keyword evidence="3" id="KW-1185">Reference proteome</keyword>
<dbReference type="VEuPathDB" id="VectorBase:AMEC023287"/>
<feature type="signal peptide" evidence="1">
    <location>
        <begin position="1"/>
        <end position="19"/>
    </location>
</feature>
<reference evidence="2" key="2">
    <citation type="submission" date="2020-05" db="UniProtKB">
        <authorList>
            <consortium name="EnsemblMetazoa"/>
        </authorList>
    </citation>
    <scope>IDENTIFICATION</scope>
    <source>
        <strain evidence="2">CM1001059</strain>
    </source>
</reference>
<dbReference type="Pfam" id="PF06477">
    <property type="entry name" value="DUF1091"/>
    <property type="match status" value="1"/>
</dbReference>
<dbReference type="AlphaFoldDB" id="A0A2C9H4V1"/>
<proteinExistence type="predicted"/>